<evidence type="ECO:0000313" key="1">
    <source>
        <dbReference type="EMBL" id="KMQ84256.1"/>
    </source>
</evidence>
<dbReference type="OrthoDB" id="7554891at2759"/>
<gene>
    <name evidence="1" type="ORF">RF55_18093</name>
</gene>
<reference evidence="1 2" key="1">
    <citation type="submission" date="2015-04" db="EMBL/GenBank/DDBJ databases">
        <title>Lasius niger genome sequencing.</title>
        <authorList>
            <person name="Konorov E.A."/>
            <person name="Nikitin M.A."/>
            <person name="Kirill M.V."/>
            <person name="Chang P."/>
        </authorList>
    </citation>
    <scope>NUCLEOTIDE SEQUENCE [LARGE SCALE GENOMIC DNA]</scope>
    <source>
        <tissue evidence="1">Whole</tissue>
    </source>
</reference>
<dbReference type="EMBL" id="LBMM01016953">
    <property type="protein sequence ID" value="KMQ84256.1"/>
    <property type="molecule type" value="Genomic_DNA"/>
</dbReference>
<dbReference type="GO" id="GO:0004177">
    <property type="term" value="F:aminopeptidase activity"/>
    <property type="evidence" value="ECO:0007669"/>
    <property type="project" value="UniProtKB-KW"/>
</dbReference>
<keyword evidence="1" id="KW-0645">Protease</keyword>
<keyword evidence="1" id="KW-0378">Hydrolase</keyword>
<organism evidence="1 2">
    <name type="scientific">Lasius niger</name>
    <name type="common">Black garden ant</name>
    <dbReference type="NCBI Taxonomy" id="67767"/>
    <lineage>
        <taxon>Eukaryota</taxon>
        <taxon>Metazoa</taxon>
        <taxon>Ecdysozoa</taxon>
        <taxon>Arthropoda</taxon>
        <taxon>Hexapoda</taxon>
        <taxon>Insecta</taxon>
        <taxon>Pterygota</taxon>
        <taxon>Neoptera</taxon>
        <taxon>Endopterygota</taxon>
        <taxon>Hymenoptera</taxon>
        <taxon>Apocrita</taxon>
        <taxon>Aculeata</taxon>
        <taxon>Formicoidea</taxon>
        <taxon>Formicidae</taxon>
        <taxon>Formicinae</taxon>
        <taxon>Lasius</taxon>
        <taxon>Lasius</taxon>
    </lineage>
</organism>
<name>A0A0J7K244_LASNI</name>
<protein>
    <submittedName>
        <fullName evidence="1">Aminopeptidase n</fullName>
    </submittedName>
</protein>
<dbReference type="Proteomes" id="UP000036403">
    <property type="component" value="Unassembled WGS sequence"/>
</dbReference>
<accession>A0A0J7K244</accession>
<keyword evidence="2" id="KW-1185">Reference proteome</keyword>
<keyword evidence="1" id="KW-0031">Aminopeptidase</keyword>
<dbReference type="Gene3D" id="2.60.40.1910">
    <property type="match status" value="1"/>
</dbReference>
<evidence type="ECO:0000313" key="2">
    <source>
        <dbReference type="Proteomes" id="UP000036403"/>
    </source>
</evidence>
<sequence>MLNLYVVQVRHEAFHLHADFDVWSSMSQVRSTFEMLHHFKVLTVNNVKIYNFSEYDWLSKYDFWTALGIAYISGQTWTPPLKQEDFDDITRRSTQLRSWMKQENYLVLWVTRNYKANMDLITIQIFNATEDLVVPMTYTTQSRLNFNTTRRLWQNVKSDKPKIFHFRMQDLERNDWIIFNLQQIGKY</sequence>
<dbReference type="PaxDb" id="67767-A0A0J7K244"/>
<dbReference type="AlphaFoldDB" id="A0A0J7K244"/>
<proteinExistence type="predicted"/>
<comment type="caution">
    <text evidence="1">The sequence shown here is derived from an EMBL/GenBank/DDBJ whole genome shotgun (WGS) entry which is preliminary data.</text>
</comment>